<dbReference type="AlphaFoldDB" id="A0AAD0KQL7"/>
<dbReference type="EMBL" id="CP029543">
    <property type="protein sequence ID" value="AWV47054.1"/>
    <property type="molecule type" value="Genomic_DNA"/>
</dbReference>
<proteinExistence type="predicted"/>
<protein>
    <submittedName>
        <fullName evidence="1">Uncharacterized protein</fullName>
    </submittedName>
</protein>
<gene>
    <name evidence="1" type="ORF">DIJ64_00215</name>
</gene>
<organism evidence="1 2">
    <name type="scientific">Mycobacterium leprae</name>
    <dbReference type="NCBI Taxonomy" id="1769"/>
    <lineage>
        <taxon>Bacteria</taxon>
        <taxon>Bacillati</taxon>
        <taxon>Actinomycetota</taxon>
        <taxon>Actinomycetes</taxon>
        <taxon>Mycobacteriales</taxon>
        <taxon>Mycobacteriaceae</taxon>
        <taxon>Mycobacterium</taxon>
    </lineage>
</organism>
<evidence type="ECO:0000313" key="1">
    <source>
        <dbReference type="EMBL" id="AWV47054.1"/>
    </source>
</evidence>
<evidence type="ECO:0000313" key="2">
    <source>
        <dbReference type="Proteomes" id="UP000249682"/>
    </source>
</evidence>
<name>A0AAD0KQL7_MYCLR</name>
<dbReference type="Proteomes" id="UP000249682">
    <property type="component" value="Chromosome"/>
</dbReference>
<reference evidence="1 2" key="1">
    <citation type="submission" date="2018-05" db="EMBL/GenBank/DDBJ databases">
        <title>Evolution of small genomes with special reference to Mycobacterium leprae.</title>
        <authorList>
            <person name="Mohanty P.S."/>
            <person name="Bansal A.K."/>
            <person name="Gupta U.D."/>
            <person name="Naaz F."/>
            <person name="Dwivedi V.D."/>
            <person name="Singh H."/>
            <person name="Gupta G."/>
            <person name="Sharma S."/>
            <person name="Arora M."/>
        </authorList>
    </citation>
    <scope>NUCLEOTIDE SEQUENCE [LARGE SCALE GENOMIC DNA]</scope>
    <source>
        <strain evidence="1 2">MRHRU-235-G</strain>
    </source>
</reference>
<accession>A0AAD0KQL7</accession>
<sequence>MASRTTRLTASHLIWRSAVSVTVLTVRVVRDAVTGAATLRTAKSDLVALARRVVTALNAPYRPGLGDFGFFG</sequence>